<dbReference type="HOGENOM" id="CLU_096558_0_0_1"/>
<keyword evidence="7" id="KW-1185">Reference proteome</keyword>
<dbReference type="SUPFAM" id="SSF144232">
    <property type="entry name" value="HIT/MYND zinc finger-like"/>
    <property type="match status" value="1"/>
</dbReference>
<dbReference type="InterPro" id="IPR002893">
    <property type="entry name" value="Znf_MYND"/>
</dbReference>
<keyword evidence="3" id="KW-0862">Zinc</keyword>
<evidence type="ECO:0000313" key="7">
    <source>
        <dbReference type="Proteomes" id="UP000027195"/>
    </source>
</evidence>
<dbReference type="OrthoDB" id="432970at2759"/>
<dbReference type="Pfam" id="PF01753">
    <property type="entry name" value="zf-MYND"/>
    <property type="match status" value="1"/>
</dbReference>
<keyword evidence="1" id="KW-0479">Metal-binding</keyword>
<dbReference type="Proteomes" id="UP000027195">
    <property type="component" value="Unassembled WGS sequence"/>
</dbReference>
<evidence type="ECO:0000256" key="2">
    <source>
        <dbReference type="ARBA" id="ARBA00022771"/>
    </source>
</evidence>
<dbReference type="Gene3D" id="6.10.140.2220">
    <property type="match status" value="1"/>
</dbReference>
<evidence type="ECO:0000256" key="1">
    <source>
        <dbReference type="ARBA" id="ARBA00022723"/>
    </source>
</evidence>
<evidence type="ECO:0000259" key="5">
    <source>
        <dbReference type="PROSITE" id="PS50865"/>
    </source>
</evidence>
<dbReference type="InParanoid" id="A0A067M4A3"/>
<feature type="domain" description="MYND-type" evidence="5">
    <location>
        <begin position="5"/>
        <end position="41"/>
    </location>
</feature>
<organism evidence="6 7">
    <name type="scientific">Botryobasidium botryosum (strain FD-172 SS1)</name>
    <dbReference type="NCBI Taxonomy" id="930990"/>
    <lineage>
        <taxon>Eukaryota</taxon>
        <taxon>Fungi</taxon>
        <taxon>Dikarya</taxon>
        <taxon>Basidiomycota</taxon>
        <taxon>Agaricomycotina</taxon>
        <taxon>Agaricomycetes</taxon>
        <taxon>Cantharellales</taxon>
        <taxon>Botryobasidiaceae</taxon>
        <taxon>Botryobasidium</taxon>
    </lineage>
</organism>
<sequence>MTESCEVCDKTALIRCSECQSAHYCSAECQKADWPSHQAGCEIRRGLNKHNAQTKAAPKKTASTRCTGCNTRWSEEFVCAQECSDCGILGYSACEDCAIDIATTDRGNIGACYCPTSNFGAPYCEREPAWYHSTWKEDTLHRK</sequence>
<evidence type="ECO:0000313" key="6">
    <source>
        <dbReference type="EMBL" id="KDQ10354.1"/>
    </source>
</evidence>
<dbReference type="AlphaFoldDB" id="A0A067M4A3"/>
<dbReference type="PROSITE" id="PS50865">
    <property type="entry name" value="ZF_MYND_2"/>
    <property type="match status" value="1"/>
</dbReference>
<keyword evidence="2 4" id="KW-0863">Zinc-finger</keyword>
<reference evidence="7" key="1">
    <citation type="journal article" date="2014" name="Proc. Natl. Acad. Sci. U.S.A.">
        <title>Extensive sampling of basidiomycete genomes demonstrates inadequacy of the white-rot/brown-rot paradigm for wood decay fungi.</title>
        <authorList>
            <person name="Riley R."/>
            <person name="Salamov A.A."/>
            <person name="Brown D.W."/>
            <person name="Nagy L.G."/>
            <person name="Floudas D."/>
            <person name="Held B.W."/>
            <person name="Levasseur A."/>
            <person name="Lombard V."/>
            <person name="Morin E."/>
            <person name="Otillar R."/>
            <person name="Lindquist E.A."/>
            <person name="Sun H."/>
            <person name="LaButti K.M."/>
            <person name="Schmutz J."/>
            <person name="Jabbour D."/>
            <person name="Luo H."/>
            <person name="Baker S.E."/>
            <person name="Pisabarro A.G."/>
            <person name="Walton J.D."/>
            <person name="Blanchette R.A."/>
            <person name="Henrissat B."/>
            <person name="Martin F."/>
            <person name="Cullen D."/>
            <person name="Hibbett D.S."/>
            <person name="Grigoriev I.V."/>
        </authorList>
    </citation>
    <scope>NUCLEOTIDE SEQUENCE [LARGE SCALE GENOMIC DNA]</scope>
    <source>
        <strain evidence="7">FD-172 SS1</strain>
    </source>
</reference>
<dbReference type="EMBL" id="KL198068">
    <property type="protein sequence ID" value="KDQ10354.1"/>
    <property type="molecule type" value="Genomic_DNA"/>
</dbReference>
<accession>A0A067M4A3</accession>
<dbReference type="PROSITE" id="PS01360">
    <property type="entry name" value="ZF_MYND_1"/>
    <property type="match status" value="1"/>
</dbReference>
<dbReference type="GO" id="GO:0008270">
    <property type="term" value="F:zinc ion binding"/>
    <property type="evidence" value="ECO:0007669"/>
    <property type="project" value="UniProtKB-KW"/>
</dbReference>
<name>A0A067M4A3_BOTB1</name>
<protein>
    <recommendedName>
        <fullName evidence="5">MYND-type domain-containing protein</fullName>
    </recommendedName>
</protein>
<evidence type="ECO:0000256" key="3">
    <source>
        <dbReference type="ARBA" id="ARBA00022833"/>
    </source>
</evidence>
<proteinExistence type="predicted"/>
<evidence type="ECO:0000256" key="4">
    <source>
        <dbReference type="PROSITE-ProRule" id="PRU00134"/>
    </source>
</evidence>
<gene>
    <name evidence="6" type="ORF">BOTBODRAFT_163913</name>
</gene>
<dbReference type="STRING" id="930990.A0A067M4A3"/>